<gene>
    <name evidence="1" type="ORF">P875_00021879</name>
</gene>
<dbReference type="InterPro" id="IPR008914">
    <property type="entry name" value="PEBP"/>
</dbReference>
<evidence type="ECO:0000313" key="1">
    <source>
        <dbReference type="EMBL" id="KJK66000.1"/>
    </source>
</evidence>
<dbReference type="Pfam" id="PF01161">
    <property type="entry name" value="PBP"/>
    <property type="match status" value="1"/>
</dbReference>
<dbReference type="STRING" id="1403190.A0A0F0IE85"/>
<dbReference type="PANTHER" id="PTHR30289:SF13">
    <property type="entry name" value="PEBP-LIKE PROTEIN"/>
    <property type="match status" value="1"/>
</dbReference>
<proteinExistence type="predicted"/>
<comment type="caution">
    <text evidence="1">The sequence shown here is derived from an EMBL/GenBank/DDBJ whole genome shotgun (WGS) entry which is preliminary data.</text>
</comment>
<evidence type="ECO:0000313" key="2">
    <source>
        <dbReference type="Proteomes" id="UP000033540"/>
    </source>
</evidence>
<dbReference type="InterPro" id="IPR036610">
    <property type="entry name" value="PEBP-like_sf"/>
</dbReference>
<dbReference type="Proteomes" id="UP000033540">
    <property type="component" value="Unassembled WGS sequence"/>
</dbReference>
<dbReference type="InterPro" id="IPR049556">
    <property type="entry name" value="PhiB"/>
</dbReference>
<dbReference type="EMBL" id="JZEE01000326">
    <property type="protein sequence ID" value="KJK66000.1"/>
    <property type="molecule type" value="Genomic_DNA"/>
</dbReference>
<reference evidence="1 2" key="1">
    <citation type="submission" date="2015-02" db="EMBL/GenBank/DDBJ databases">
        <title>Draft genome sequence of Aspergillus parasiticus SU-1.</title>
        <authorList>
            <person name="Yu J."/>
            <person name="Fedorova N."/>
            <person name="Yin Y."/>
            <person name="Losada L."/>
            <person name="Zafar N."/>
            <person name="Taujale R."/>
            <person name="Ehrlich K.C."/>
            <person name="Bhatnagar D."/>
            <person name="Cleveland T.E."/>
            <person name="Bennett J.W."/>
            <person name="Nierman W.C."/>
        </authorList>
    </citation>
    <scope>NUCLEOTIDE SEQUENCE [LARGE SCALE GENOMIC DNA]</scope>
    <source>
        <strain evidence="2">ATCC 56775 / NRRL 5862 / SRRC 143 / SU-1</strain>
    </source>
</reference>
<dbReference type="AlphaFoldDB" id="A0A0F0IE85"/>
<name>A0A0F0IE85_ASPPU</name>
<dbReference type="CDD" id="cd00457">
    <property type="entry name" value="PEBP"/>
    <property type="match status" value="1"/>
</dbReference>
<dbReference type="OrthoDB" id="10251855at2759"/>
<accession>A0A0F0IE85</accession>
<organism evidence="1 2">
    <name type="scientific">Aspergillus parasiticus (strain ATCC 56775 / NRRL 5862 / SRRC 143 / SU-1)</name>
    <dbReference type="NCBI Taxonomy" id="1403190"/>
    <lineage>
        <taxon>Eukaryota</taxon>
        <taxon>Fungi</taxon>
        <taxon>Dikarya</taxon>
        <taxon>Ascomycota</taxon>
        <taxon>Pezizomycotina</taxon>
        <taxon>Eurotiomycetes</taxon>
        <taxon>Eurotiomycetidae</taxon>
        <taxon>Eurotiales</taxon>
        <taxon>Aspergillaceae</taxon>
        <taxon>Aspergillus</taxon>
        <taxon>Aspergillus subgen. Circumdati</taxon>
    </lineage>
</organism>
<dbReference type="PANTHER" id="PTHR30289">
    <property type="entry name" value="UNCHARACTERIZED PROTEIN YBCL-RELATED"/>
    <property type="match status" value="1"/>
</dbReference>
<dbReference type="SUPFAM" id="SSF49777">
    <property type="entry name" value="PEBP-like"/>
    <property type="match status" value="1"/>
</dbReference>
<dbReference type="Gene3D" id="3.90.280.10">
    <property type="entry name" value="PEBP-like"/>
    <property type="match status" value="1"/>
</dbReference>
<protein>
    <submittedName>
        <fullName evidence="1">PhosphatidylEthanolamine-Binding Protein PEBP domain protein</fullName>
    </submittedName>
</protein>
<sequence length="210" mass="23688">MAGILIYLQYFLGRLLYRIRGHDAGQIIRTAAFENLPLSNMQLEATECGPSGSLMLPHHTCVAADKNGSFPEFRWTPPPKVEVKEYILISEDIDPPIPRFVVMHGLFYAIPPTITGVLPDDTEQDRNTKDHITRSGWRYVPNLRGSSYIGPAPPLGHGVHRYIFTVVALSEPLRFDRSQRVSQRQIATAMVGKVVGWGQWVGHFERPWPS</sequence>